<evidence type="ECO:0000313" key="3">
    <source>
        <dbReference type="Proteomes" id="UP001055185"/>
    </source>
</evidence>
<dbReference type="Gene3D" id="1.25.40.10">
    <property type="entry name" value="Tetratricopeptide repeat domain"/>
    <property type="match status" value="2"/>
</dbReference>
<dbReference type="PROSITE" id="PS50005">
    <property type="entry name" value="TPR"/>
    <property type="match status" value="2"/>
</dbReference>
<gene>
    <name evidence="2" type="ORF">JCM17207_04250</name>
</gene>
<accession>A0AA37IWR0</accession>
<evidence type="ECO:0008006" key="4">
    <source>
        <dbReference type="Google" id="ProtNLM"/>
    </source>
</evidence>
<reference evidence="2" key="1">
    <citation type="journal article" date="2022" name="Int. J. Syst. Evol. Microbiol.">
        <title>Genome-based, phenotypic and chemotaxonomic classification of Faecalibacterium strains: proposal of three novel species Faecalibacterium duncaniae sp. nov., Faecalibacterium hattorii sp. nov. and Faecalibacterium gallinarum sp. nov. .</title>
        <authorList>
            <person name="Sakamoto M."/>
            <person name="Sakurai N."/>
            <person name="Tanno H."/>
            <person name="Iino T."/>
            <person name="Ohkuma M."/>
            <person name="Endo A."/>
        </authorList>
    </citation>
    <scope>NUCLEOTIDE SEQUENCE</scope>
    <source>
        <strain evidence="2">JCM 17207</strain>
    </source>
</reference>
<dbReference type="Proteomes" id="UP001055185">
    <property type="component" value="Unassembled WGS sequence"/>
</dbReference>
<feature type="repeat" description="TPR" evidence="1">
    <location>
        <begin position="239"/>
        <end position="272"/>
    </location>
</feature>
<protein>
    <recommendedName>
        <fullName evidence="4">Tetratricopeptide repeat protein</fullName>
    </recommendedName>
</protein>
<dbReference type="EMBL" id="BQKV01000018">
    <property type="protein sequence ID" value="GJN63800.1"/>
    <property type="molecule type" value="Genomic_DNA"/>
</dbReference>
<evidence type="ECO:0000313" key="2">
    <source>
        <dbReference type="EMBL" id="GJN63800.1"/>
    </source>
</evidence>
<dbReference type="InterPro" id="IPR019734">
    <property type="entry name" value="TPR_rpt"/>
</dbReference>
<dbReference type="AlphaFoldDB" id="A0AA37IWR0"/>
<sequence>MIFQQPTKADFNRWKAQARRYKPLLLPHRKSGGEVLDYLKSRYPLTELTDPDVLSVISDNVTETPYWAEKLPAGAQPDPRAFYLENEGEGAAFYRPENQDSAQVWGGEILRIFVGVDLSSGFYMVEGSSLLWDELCAFQGLDEKDLNHYVVTAQYINALERTGRLDQVILDRCAAWHEAEEYQKIIDGLEALRPEERSPELDSELARAYNNRAAPSDRAAYEKALSLLAPHEAHFQGDYFWNFRMGYSYYYLDQEAEALRYFEQALKARPEDPDTQEMMNRCRQCLALPRYQKNFRQRVEEAWEAFEAIEGEVRGIMDADQDHTQESRLVRKCAAAFQPAFDSLSFELSFDGERYQLILSADGSLAKLFPLVYFQRRAPASVLESWDILVGCPPMEDYTMDCDGAEISAGDVLVWAEKQGDHQINLTLYCEKLLPLMEQNPNQALWMLSALTGRVLGEVSFIALVNEFSAAEEPEAEPAFSLADLPQAVEEMGLTLYEDAARLLEERALTYQPDPVRDRDADWRLDTYAGSTRLPALLGEYLSGESETIEELHNMGAAAGFLFFPTENFPEEDRAGRALKLRGELEKALLRQAGGDAVTFLGGALGLYCGYLDFIAWDLDAVLNAARDFFETTELPWAGFHSFFRDVGSVRLLNREPEPDTPPEVHPETGSLLSPEDIQTLEGFCEESTGYFYAMLDHLQTLIQNGVAEGRFTEKQARQDLQIALWYGYACLNLDEYPYYYRAVEQMKDAEGNARGCGVWYYRYSVALTYCSRLDEALDYAERGAREEPTYPWIWLQLGKLRSHFGDKAGALDAVARGLELEPEDYEFLTLGEEIRAGATLEQMEYHWINPDFDQDLQQGLGEDVEAKKLAIACIRPDPAGLARFFAIFRPDPAAYQKDSPYCVFPYPVQGRPVDLVFRMNEAGLSKLNEAWLRTQKARLDSGLWLTQTAENGEPGQLDTVLLDQNGAVTLLYRLPGKEERYFHLLVDENGAPVPPEKAPDAPEER</sequence>
<dbReference type="SMART" id="SM00028">
    <property type="entry name" value="TPR"/>
    <property type="match status" value="2"/>
</dbReference>
<keyword evidence="3" id="KW-1185">Reference proteome</keyword>
<feature type="repeat" description="TPR" evidence="1">
    <location>
        <begin position="792"/>
        <end position="825"/>
    </location>
</feature>
<organism evidence="2 3">
    <name type="scientific">Faecalibacterium gallinarum</name>
    <dbReference type="NCBI Taxonomy" id="2903556"/>
    <lineage>
        <taxon>Bacteria</taxon>
        <taxon>Bacillati</taxon>
        <taxon>Bacillota</taxon>
        <taxon>Clostridia</taxon>
        <taxon>Eubacteriales</taxon>
        <taxon>Oscillospiraceae</taxon>
        <taxon>Faecalibacterium</taxon>
    </lineage>
</organism>
<keyword evidence="1" id="KW-0802">TPR repeat</keyword>
<proteinExistence type="predicted"/>
<dbReference type="RefSeq" id="WP_238315993.1">
    <property type="nucleotide sequence ID" value="NZ_BQKV01000018.1"/>
</dbReference>
<dbReference type="InterPro" id="IPR011990">
    <property type="entry name" value="TPR-like_helical_dom_sf"/>
</dbReference>
<dbReference type="SUPFAM" id="SSF48452">
    <property type="entry name" value="TPR-like"/>
    <property type="match status" value="2"/>
</dbReference>
<evidence type="ECO:0000256" key="1">
    <source>
        <dbReference type="PROSITE-ProRule" id="PRU00339"/>
    </source>
</evidence>
<name>A0AA37IWR0_9FIRM</name>
<comment type="caution">
    <text evidence="2">The sequence shown here is derived from an EMBL/GenBank/DDBJ whole genome shotgun (WGS) entry which is preliminary data.</text>
</comment>